<dbReference type="InterPro" id="IPR016069">
    <property type="entry name" value="Translin_C"/>
</dbReference>
<feature type="compositionally biased region" description="Low complexity" evidence="6">
    <location>
        <begin position="26"/>
        <end position="37"/>
    </location>
</feature>
<sequence length="283" mass="33066">MSTNGNNKRDDQSSLEKGEEKRFRPNNYNNRNNNYNKNENKNENNEKESIFNEPEIKSMFQSFGKKLDEDNDRRERIVKSSRDITIASKRVISLLQRAVWEDSQEILKQSKQNLQPIYSLFGNIIKELDQQEYWKFQRAFTNGVQEYIEAVSFQHYIEFGTLIPLDSILTPIKESLGLESLGQFNISIDDYALGICDLSGELMRYSTGCVTTGKYDECFKICDFIRSMSSGFKKCHLNKDINSKMNTMEESLKKIEKLCFSIRIRKSEFPNQQIKVDVNDMIE</sequence>
<dbReference type="PANTHER" id="PTHR10741">
    <property type="entry name" value="TRANSLIN AND TRANSLIN ASSOCIATED PROTEIN X"/>
    <property type="match status" value="1"/>
</dbReference>
<dbReference type="Gene3D" id="1.20.58.200">
    <property type="entry name" value="Translin, domain 2"/>
    <property type="match status" value="1"/>
</dbReference>
<keyword evidence="8" id="KW-1185">Reference proteome</keyword>
<evidence type="ECO:0000313" key="7">
    <source>
        <dbReference type="EMBL" id="KAK5580939.1"/>
    </source>
</evidence>
<dbReference type="InterPro" id="IPR036081">
    <property type="entry name" value="Translin_sf"/>
</dbReference>
<evidence type="ECO:0000256" key="5">
    <source>
        <dbReference type="ARBA" id="ARBA00023242"/>
    </source>
</evidence>
<gene>
    <name evidence="7" type="ORF">RB653_000966</name>
</gene>
<dbReference type="Gene3D" id="1.20.58.190">
    <property type="entry name" value="Translin, domain 1"/>
    <property type="match status" value="1"/>
</dbReference>
<dbReference type="GO" id="GO:0005737">
    <property type="term" value="C:cytoplasm"/>
    <property type="evidence" value="ECO:0007669"/>
    <property type="project" value="UniProtKB-SubCell"/>
</dbReference>
<dbReference type="AlphaFoldDB" id="A0AAN7YR31"/>
<feature type="compositionally biased region" description="Basic and acidic residues" evidence="6">
    <location>
        <begin position="7"/>
        <end position="23"/>
    </location>
</feature>
<dbReference type="Proteomes" id="UP001344447">
    <property type="component" value="Unassembled WGS sequence"/>
</dbReference>
<accession>A0AAN7YR31</accession>
<dbReference type="InterPro" id="IPR016068">
    <property type="entry name" value="Translin_N"/>
</dbReference>
<name>A0AAN7YR31_9MYCE</name>
<feature type="region of interest" description="Disordered" evidence="6">
    <location>
        <begin position="1"/>
        <end position="52"/>
    </location>
</feature>
<dbReference type="CDD" id="cd14820">
    <property type="entry name" value="TRAX"/>
    <property type="match status" value="1"/>
</dbReference>
<evidence type="ECO:0000256" key="6">
    <source>
        <dbReference type="SAM" id="MobiDB-lite"/>
    </source>
</evidence>
<dbReference type="GO" id="GO:0043565">
    <property type="term" value="F:sequence-specific DNA binding"/>
    <property type="evidence" value="ECO:0007669"/>
    <property type="project" value="InterPro"/>
</dbReference>
<evidence type="ECO:0000313" key="8">
    <source>
        <dbReference type="Proteomes" id="UP001344447"/>
    </source>
</evidence>
<comment type="similarity">
    <text evidence="3">Belongs to the translin family.</text>
</comment>
<dbReference type="EMBL" id="JAVFKY010000002">
    <property type="protein sequence ID" value="KAK5580939.1"/>
    <property type="molecule type" value="Genomic_DNA"/>
</dbReference>
<evidence type="ECO:0000256" key="4">
    <source>
        <dbReference type="ARBA" id="ARBA00022490"/>
    </source>
</evidence>
<evidence type="ECO:0000256" key="1">
    <source>
        <dbReference type="ARBA" id="ARBA00004123"/>
    </source>
</evidence>
<keyword evidence="4" id="KW-0963">Cytoplasm</keyword>
<comment type="subcellular location">
    <subcellularLocation>
        <location evidence="2">Cytoplasm</location>
    </subcellularLocation>
    <subcellularLocation>
        <location evidence="1">Nucleus</location>
    </subcellularLocation>
</comment>
<dbReference type="SUPFAM" id="SSF74784">
    <property type="entry name" value="Translin"/>
    <property type="match status" value="1"/>
</dbReference>
<dbReference type="InterPro" id="IPR002848">
    <property type="entry name" value="Translin_fam"/>
</dbReference>
<dbReference type="GO" id="GO:0005634">
    <property type="term" value="C:nucleus"/>
    <property type="evidence" value="ECO:0007669"/>
    <property type="project" value="UniProtKB-SubCell"/>
</dbReference>
<protein>
    <recommendedName>
        <fullName evidence="9">Translin-associated protein X</fullName>
    </recommendedName>
</protein>
<dbReference type="FunFam" id="1.20.58.200:FF:000001">
    <property type="entry name" value="Translin-associated factor X"/>
    <property type="match status" value="1"/>
</dbReference>
<dbReference type="Pfam" id="PF01997">
    <property type="entry name" value="Translin"/>
    <property type="match status" value="1"/>
</dbReference>
<feature type="compositionally biased region" description="Basic and acidic residues" evidence="6">
    <location>
        <begin position="38"/>
        <end position="52"/>
    </location>
</feature>
<reference evidence="7 8" key="1">
    <citation type="submission" date="2023-11" db="EMBL/GenBank/DDBJ databases">
        <title>Dfirmibasis_genome.</title>
        <authorList>
            <person name="Edelbroek B."/>
            <person name="Kjellin J."/>
            <person name="Jerlstrom-Hultqvist J."/>
            <person name="Soderbom F."/>
        </authorList>
    </citation>
    <scope>NUCLEOTIDE SEQUENCE [LARGE SCALE GENOMIC DNA]</scope>
    <source>
        <strain evidence="7 8">TNS-C-14</strain>
    </source>
</reference>
<keyword evidence="5" id="KW-0539">Nucleus</keyword>
<evidence type="ECO:0000256" key="2">
    <source>
        <dbReference type="ARBA" id="ARBA00004496"/>
    </source>
</evidence>
<proteinExistence type="inferred from homology"/>
<organism evidence="7 8">
    <name type="scientific">Dictyostelium firmibasis</name>
    <dbReference type="NCBI Taxonomy" id="79012"/>
    <lineage>
        <taxon>Eukaryota</taxon>
        <taxon>Amoebozoa</taxon>
        <taxon>Evosea</taxon>
        <taxon>Eumycetozoa</taxon>
        <taxon>Dictyostelia</taxon>
        <taxon>Dictyosteliales</taxon>
        <taxon>Dictyosteliaceae</taxon>
        <taxon>Dictyostelium</taxon>
    </lineage>
</organism>
<evidence type="ECO:0008006" key="9">
    <source>
        <dbReference type="Google" id="ProtNLM"/>
    </source>
</evidence>
<comment type="caution">
    <text evidence="7">The sequence shown here is derived from an EMBL/GenBank/DDBJ whole genome shotgun (WGS) entry which is preliminary data.</text>
</comment>
<evidence type="ECO:0000256" key="3">
    <source>
        <dbReference type="ARBA" id="ARBA00005902"/>
    </source>
</evidence>